<evidence type="ECO:0000256" key="3">
    <source>
        <dbReference type="ARBA" id="ARBA00022722"/>
    </source>
</evidence>
<organism evidence="10 11">
    <name type="scientific">Paenibacillus jilunlii</name>
    <dbReference type="NCBI Taxonomy" id="682956"/>
    <lineage>
        <taxon>Bacteria</taxon>
        <taxon>Bacillati</taxon>
        <taxon>Bacillota</taxon>
        <taxon>Bacilli</taxon>
        <taxon>Bacillales</taxon>
        <taxon>Paenibacillaceae</taxon>
        <taxon>Paenibacillus</taxon>
    </lineage>
</organism>
<comment type="caution">
    <text evidence="10">The sequence shown here is derived from an EMBL/GenBank/DDBJ whole genome shotgun (WGS) entry which is preliminary data.</text>
</comment>
<dbReference type="InterPro" id="IPR001719">
    <property type="entry name" value="AP_endonuc_2"/>
</dbReference>
<dbReference type="EMBL" id="LIPY01000124">
    <property type="protein sequence ID" value="KWX70066.1"/>
    <property type="molecule type" value="Genomic_DNA"/>
</dbReference>
<dbReference type="Gene3D" id="3.20.20.150">
    <property type="entry name" value="Divalent-metal-dependent TIM barrel enzymes"/>
    <property type="match status" value="1"/>
</dbReference>
<evidence type="ECO:0000259" key="9">
    <source>
        <dbReference type="Pfam" id="PF01261"/>
    </source>
</evidence>
<evidence type="ECO:0000256" key="5">
    <source>
        <dbReference type="ARBA" id="ARBA00022763"/>
    </source>
</evidence>
<keyword evidence="4" id="KW-0479">Metal-binding</keyword>
<evidence type="ECO:0000256" key="4">
    <source>
        <dbReference type="ARBA" id="ARBA00022723"/>
    </source>
</evidence>
<keyword evidence="3" id="KW-0540">Nuclease</keyword>
<comment type="cofactor">
    <cofactor evidence="1">
        <name>Zn(2+)</name>
        <dbReference type="ChEBI" id="CHEBI:29105"/>
    </cofactor>
</comment>
<accession>A0ABR5SLD6</accession>
<dbReference type="Pfam" id="PF01261">
    <property type="entry name" value="AP_endonuc_2"/>
    <property type="match status" value="1"/>
</dbReference>
<dbReference type="CDD" id="cd00019">
    <property type="entry name" value="AP2Ec"/>
    <property type="match status" value="1"/>
</dbReference>
<dbReference type="InterPro" id="IPR013022">
    <property type="entry name" value="Xyl_isomerase-like_TIM-brl"/>
</dbReference>
<keyword evidence="5" id="KW-0227">DNA damage</keyword>
<name>A0ABR5SLD6_9BACL</name>
<dbReference type="GO" id="GO:0004519">
    <property type="term" value="F:endonuclease activity"/>
    <property type="evidence" value="ECO:0007669"/>
    <property type="project" value="UniProtKB-KW"/>
</dbReference>
<dbReference type="InterPro" id="IPR036237">
    <property type="entry name" value="Xyl_isomerase-like_sf"/>
</dbReference>
<evidence type="ECO:0000256" key="6">
    <source>
        <dbReference type="ARBA" id="ARBA00022801"/>
    </source>
</evidence>
<evidence type="ECO:0000313" key="10">
    <source>
        <dbReference type="EMBL" id="KWX70066.1"/>
    </source>
</evidence>
<dbReference type="PANTHER" id="PTHR21445">
    <property type="entry name" value="ENDONUCLEASE IV ENDODEOXYRIBONUCLEASE IV"/>
    <property type="match status" value="1"/>
</dbReference>
<dbReference type="SMART" id="SM00518">
    <property type="entry name" value="AP2Ec"/>
    <property type="match status" value="1"/>
</dbReference>
<keyword evidence="11" id="KW-1185">Reference proteome</keyword>
<evidence type="ECO:0000256" key="1">
    <source>
        <dbReference type="ARBA" id="ARBA00001947"/>
    </source>
</evidence>
<evidence type="ECO:0000313" key="11">
    <source>
        <dbReference type="Proteomes" id="UP000070252"/>
    </source>
</evidence>
<dbReference type="Proteomes" id="UP000070252">
    <property type="component" value="Unassembled WGS sequence"/>
</dbReference>
<proteinExistence type="inferred from homology"/>
<dbReference type="SUPFAM" id="SSF51658">
    <property type="entry name" value="Xylose isomerase-like"/>
    <property type="match status" value="1"/>
</dbReference>
<dbReference type="InterPro" id="IPR018246">
    <property type="entry name" value="AP_endonuc_F2_Zn_BS"/>
</dbReference>
<dbReference type="PROSITE" id="PS00731">
    <property type="entry name" value="AP_NUCLEASE_F2_3"/>
    <property type="match status" value="1"/>
</dbReference>
<evidence type="ECO:0000256" key="8">
    <source>
        <dbReference type="ARBA" id="ARBA00023204"/>
    </source>
</evidence>
<protein>
    <submittedName>
        <fullName evidence="10">Endonuclease IV</fullName>
    </submittedName>
</protein>
<dbReference type="PROSITE" id="PS00730">
    <property type="entry name" value="AP_NUCLEASE_F2_2"/>
    <property type="match status" value="1"/>
</dbReference>
<dbReference type="PANTHER" id="PTHR21445:SF0">
    <property type="entry name" value="APURINIC-APYRIMIDINIC ENDONUCLEASE"/>
    <property type="match status" value="1"/>
</dbReference>
<gene>
    <name evidence="10" type="ORF">AML91_30520</name>
</gene>
<dbReference type="PROSITE" id="PS51432">
    <property type="entry name" value="AP_NUCLEASE_F2_4"/>
    <property type="match status" value="1"/>
</dbReference>
<dbReference type="NCBIfam" id="TIGR00587">
    <property type="entry name" value="nfo"/>
    <property type="match status" value="1"/>
</dbReference>
<evidence type="ECO:0000256" key="2">
    <source>
        <dbReference type="ARBA" id="ARBA00005340"/>
    </source>
</evidence>
<evidence type="ECO:0000256" key="7">
    <source>
        <dbReference type="ARBA" id="ARBA00022833"/>
    </source>
</evidence>
<comment type="similarity">
    <text evidence="2">Belongs to the AP endonuclease 2 family.</text>
</comment>
<sequence>MARTASTTSSPKIGAHVSIRGGYGQAARFAWESGATCFQYFPKNPRSLRVKPLDRRDAASCAAFCREKGIVSIAHTPYPTNLAAAGDGTTPRAVMVASLLNDLEIAEACGSLGIVVHFGHFSGIEPLQGYQNIIQCINDTLKSWDGQAKLLIENQAGNHGKEGMTLEELVKIRELCRDPEKIGFCLDTCHAFAAGIWNPLHTEEFLQHGEALGYWPHLVAVHLNDSMYAFGLRKDRHAQIGKGCIGDAGLRNLLTAQPFSRMAIALETGKGPDGTHRQEIAAVRKWYEAEVQL</sequence>
<dbReference type="RefSeq" id="WP_062528472.1">
    <property type="nucleotide sequence ID" value="NZ_CP048429.1"/>
</dbReference>
<keyword evidence="6" id="KW-0378">Hydrolase</keyword>
<keyword evidence="8" id="KW-0234">DNA repair</keyword>
<reference evidence="10 11" key="1">
    <citation type="submission" date="2015-08" db="EMBL/GenBank/DDBJ databases">
        <title>Genome of Paenibacillus jilunlii.</title>
        <authorList>
            <person name="Sant'Anna F.H."/>
            <person name="Ambrosini A."/>
            <person name="Souza R."/>
            <person name="Bach E."/>
            <person name="Fernandes G."/>
            <person name="Balsanelli E."/>
            <person name="Baura V.A."/>
            <person name="Pedrosa F.O."/>
            <person name="Souza E.M."/>
            <person name="Passaglia L."/>
        </authorList>
    </citation>
    <scope>NUCLEOTIDE SEQUENCE [LARGE SCALE GENOMIC DNA]</scope>
    <source>
        <strain evidence="10 11">DSM 23019</strain>
    </source>
</reference>
<keyword evidence="10" id="KW-0255">Endonuclease</keyword>
<feature type="domain" description="Xylose isomerase-like TIM barrel" evidence="9">
    <location>
        <begin position="29"/>
        <end position="285"/>
    </location>
</feature>
<keyword evidence="7" id="KW-0862">Zinc</keyword>